<dbReference type="EMBL" id="GBEZ01014870">
    <property type="protein sequence ID" value="JAC71241.1"/>
    <property type="molecule type" value="Transcribed_RNA"/>
</dbReference>
<gene>
    <name evidence="2" type="ORF">TSPGSL018_2345</name>
</gene>
<feature type="region of interest" description="Disordered" evidence="1">
    <location>
        <begin position="432"/>
        <end position="480"/>
    </location>
</feature>
<feature type="compositionally biased region" description="Polar residues" evidence="1">
    <location>
        <begin position="464"/>
        <end position="473"/>
    </location>
</feature>
<dbReference type="SUPFAM" id="SSF54928">
    <property type="entry name" value="RNA-binding domain, RBD"/>
    <property type="match status" value="1"/>
</dbReference>
<accession>A0A061RL40</accession>
<dbReference type="Gene3D" id="3.30.420.10">
    <property type="entry name" value="Ribonuclease H-like superfamily/Ribonuclease H"/>
    <property type="match status" value="1"/>
</dbReference>
<name>A0A061RL40_9CHLO</name>
<evidence type="ECO:0000313" key="2">
    <source>
        <dbReference type="EMBL" id="JAC71241.1"/>
    </source>
</evidence>
<dbReference type="InterPro" id="IPR036397">
    <property type="entry name" value="RNaseH_sf"/>
</dbReference>
<sequence length="504" mass="55762">MCLQNTFVRGCSTSQNDTFRGESISTLHTQDQSEYLMKGLPSRAASRIESSERTVDGIESLIQATRSSPKYRSDFRFLQSFRPGNNAALRHNLDTSAAMFRNQAFSGEDKSIWMSAPDVNSGKAQALIAIHCEFLKLASGVRVPSRLTAVNDRLELLLEETSATSLSRAKGLPIPPAHEVLSKFRRNIQEKLLSFMDKQTVLVSHGLHQILEALRLQHTRLIDTSHLFFWGSYRPSLDTLCTHILANDPDSCHLLADISTCPTVRKAKMVMAVVKCLLSCTSLSRRTLAPPGDIALPDSLQDDPCCKVHRLPASATPWMVRSIFSEGSVKSVKLWTKGDGVCAKVSFRSLRQAEAEFEALHHIRVGIDNGGYLYKEMEGGVTGAQHPQSPPLLLLQGPSNTGGREPGPCGHNIPRGVAEAGPSDAFLTREGCHRRAPQRRGCTGGLQLPRREPRRGQRRLQGQDPFQRSQSQVGHAPDPLKKGALLLPLCRHSWTLTHNHWQSR</sequence>
<protein>
    <submittedName>
        <fullName evidence="2">Uncharacterized protein</fullName>
    </submittedName>
</protein>
<evidence type="ECO:0000256" key="1">
    <source>
        <dbReference type="SAM" id="MobiDB-lite"/>
    </source>
</evidence>
<organism evidence="2">
    <name type="scientific">Tetraselmis sp. GSL018</name>
    <dbReference type="NCBI Taxonomy" id="582737"/>
    <lineage>
        <taxon>Eukaryota</taxon>
        <taxon>Viridiplantae</taxon>
        <taxon>Chlorophyta</taxon>
        <taxon>core chlorophytes</taxon>
        <taxon>Chlorodendrophyceae</taxon>
        <taxon>Chlorodendrales</taxon>
        <taxon>Chlorodendraceae</taxon>
        <taxon>Tetraselmis</taxon>
    </lineage>
</organism>
<dbReference type="AlphaFoldDB" id="A0A061RL40"/>
<reference evidence="2" key="1">
    <citation type="submission" date="2014-05" db="EMBL/GenBank/DDBJ databases">
        <title>The transcriptome of the halophilic microalga Tetraselmis sp. GSL018 isolated from the Great Salt Lake, Utah.</title>
        <authorList>
            <person name="Jinkerson R.E."/>
            <person name="D'Adamo S."/>
            <person name="Posewitz M.C."/>
        </authorList>
    </citation>
    <scope>NUCLEOTIDE SEQUENCE</scope>
    <source>
        <strain evidence="2">GSL018</strain>
    </source>
</reference>
<proteinExistence type="predicted"/>
<dbReference type="GO" id="GO:0003676">
    <property type="term" value="F:nucleic acid binding"/>
    <property type="evidence" value="ECO:0007669"/>
    <property type="project" value="InterPro"/>
</dbReference>
<dbReference type="InterPro" id="IPR035979">
    <property type="entry name" value="RBD_domain_sf"/>
</dbReference>